<sequence>MLVFFVCSIISVFLVHQCVRSYRVYENTRTSIVRYLLCLRVFKALHHSSSI</sequence>
<dbReference type="EMBL" id="WOCE01000003">
    <property type="protein sequence ID" value="KAE9618119.1"/>
    <property type="molecule type" value="Genomic_DNA"/>
</dbReference>
<organism evidence="2 3">
    <name type="scientific">Lupinus albus</name>
    <name type="common">White lupine</name>
    <name type="synonym">Lupinus termis</name>
    <dbReference type="NCBI Taxonomy" id="3870"/>
    <lineage>
        <taxon>Eukaryota</taxon>
        <taxon>Viridiplantae</taxon>
        <taxon>Streptophyta</taxon>
        <taxon>Embryophyta</taxon>
        <taxon>Tracheophyta</taxon>
        <taxon>Spermatophyta</taxon>
        <taxon>Magnoliopsida</taxon>
        <taxon>eudicotyledons</taxon>
        <taxon>Gunneridae</taxon>
        <taxon>Pentapetalae</taxon>
        <taxon>rosids</taxon>
        <taxon>fabids</taxon>
        <taxon>Fabales</taxon>
        <taxon>Fabaceae</taxon>
        <taxon>Papilionoideae</taxon>
        <taxon>50 kb inversion clade</taxon>
        <taxon>genistoids sensu lato</taxon>
        <taxon>core genistoids</taxon>
        <taxon>Genisteae</taxon>
        <taxon>Lupinus</taxon>
    </lineage>
</organism>
<keyword evidence="1" id="KW-0732">Signal</keyword>
<evidence type="ECO:0000313" key="2">
    <source>
        <dbReference type="EMBL" id="KAE9618119.1"/>
    </source>
</evidence>
<gene>
    <name evidence="2" type="ORF">Lalb_Chr03g0042781</name>
</gene>
<protein>
    <submittedName>
        <fullName evidence="2">Uncharacterized protein</fullName>
    </submittedName>
</protein>
<keyword evidence="3" id="KW-1185">Reference proteome</keyword>
<name>A0A6A4QX27_LUPAL</name>
<accession>A0A6A4QX27</accession>
<feature type="chain" id="PRO_5025493772" evidence="1">
    <location>
        <begin position="22"/>
        <end position="51"/>
    </location>
</feature>
<comment type="caution">
    <text evidence="2">The sequence shown here is derived from an EMBL/GenBank/DDBJ whole genome shotgun (WGS) entry which is preliminary data.</text>
</comment>
<feature type="signal peptide" evidence="1">
    <location>
        <begin position="1"/>
        <end position="21"/>
    </location>
</feature>
<reference evidence="3" key="1">
    <citation type="journal article" date="2020" name="Nat. Commun.">
        <title>Genome sequence of the cluster root forming white lupin.</title>
        <authorList>
            <person name="Hufnagel B."/>
            <person name="Marques A."/>
            <person name="Soriano A."/>
            <person name="Marques L."/>
            <person name="Divol F."/>
            <person name="Doumas P."/>
            <person name="Sallet E."/>
            <person name="Mancinotti D."/>
            <person name="Carrere S."/>
            <person name="Marande W."/>
            <person name="Arribat S."/>
            <person name="Keller J."/>
            <person name="Huneau C."/>
            <person name="Blein T."/>
            <person name="Aime D."/>
            <person name="Laguerre M."/>
            <person name="Taylor J."/>
            <person name="Schubert V."/>
            <person name="Nelson M."/>
            <person name="Geu-Flores F."/>
            <person name="Crespi M."/>
            <person name="Gallardo-Guerrero K."/>
            <person name="Delaux P.-M."/>
            <person name="Salse J."/>
            <person name="Berges H."/>
            <person name="Guyot R."/>
            <person name="Gouzy J."/>
            <person name="Peret B."/>
        </authorList>
    </citation>
    <scope>NUCLEOTIDE SEQUENCE [LARGE SCALE GENOMIC DNA]</scope>
    <source>
        <strain evidence="3">cv. Amiga</strain>
    </source>
</reference>
<dbReference type="Proteomes" id="UP000447434">
    <property type="component" value="Chromosome 3"/>
</dbReference>
<evidence type="ECO:0000313" key="3">
    <source>
        <dbReference type="Proteomes" id="UP000447434"/>
    </source>
</evidence>
<proteinExistence type="predicted"/>
<dbReference type="AlphaFoldDB" id="A0A6A4QX27"/>
<evidence type="ECO:0000256" key="1">
    <source>
        <dbReference type="SAM" id="SignalP"/>
    </source>
</evidence>